<keyword evidence="2" id="KW-1185">Reference proteome</keyword>
<proteinExistence type="predicted"/>
<evidence type="ECO:0000313" key="1">
    <source>
        <dbReference type="EMBL" id="SDQ71926.1"/>
    </source>
</evidence>
<organism evidence="1 2">
    <name type="scientific">Paraburkholderia fungorum</name>
    <dbReference type="NCBI Taxonomy" id="134537"/>
    <lineage>
        <taxon>Bacteria</taxon>
        <taxon>Pseudomonadati</taxon>
        <taxon>Pseudomonadota</taxon>
        <taxon>Betaproteobacteria</taxon>
        <taxon>Burkholderiales</taxon>
        <taxon>Burkholderiaceae</taxon>
        <taxon>Paraburkholderia</taxon>
    </lineage>
</organism>
<accession>A0A1H1D7X0</accession>
<protein>
    <submittedName>
        <fullName evidence="1">Uncharacterized protein</fullName>
    </submittedName>
</protein>
<name>A0A1H1D7X0_9BURK</name>
<reference evidence="2" key="1">
    <citation type="submission" date="2016-10" db="EMBL/GenBank/DDBJ databases">
        <authorList>
            <person name="Varghese N."/>
        </authorList>
    </citation>
    <scope>NUCLEOTIDE SEQUENCE [LARGE SCALE GENOMIC DNA]</scope>
    <source>
        <strain evidence="2">GAS106B</strain>
    </source>
</reference>
<dbReference type="AlphaFoldDB" id="A0A1H1D7X0"/>
<dbReference type="Proteomes" id="UP000183487">
    <property type="component" value="Unassembled WGS sequence"/>
</dbReference>
<dbReference type="EMBL" id="FNKP01000001">
    <property type="protein sequence ID" value="SDQ71926.1"/>
    <property type="molecule type" value="Genomic_DNA"/>
</dbReference>
<gene>
    <name evidence="1" type="ORF">SAMN05443245_2482</name>
</gene>
<sequence>MIPGESVVLVAGQFRSDGSVSVAAPSRPEVPSLRESLTSEYGMSYDDATARVEHYNDMVDRVNPLIKGPRCIER</sequence>
<evidence type="ECO:0000313" key="2">
    <source>
        <dbReference type="Proteomes" id="UP000183487"/>
    </source>
</evidence>